<accession>A0A654E6C1</accession>
<evidence type="ECO:0000313" key="4">
    <source>
        <dbReference type="EMBL" id="VYS44766.1"/>
    </source>
</evidence>
<reference evidence="3 6" key="1">
    <citation type="submission" date="2019-12" db="EMBL/GenBank/DDBJ databases">
        <authorList>
            <person name="Jiao W.-B."/>
            <person name="Schneeberger K."/>
        </authorList>
    </citation>
    <scope>NUCLEOTIDE SEQUENCE [LARGE SCALE GENOMIC DNA]</scope>
    <source>
        <strain evidence="5">cv. An-1</strain>
        <strain evidence="6">cv. C24</strain>
    </source>
</reference>
<feature type="region of interest" description="Disordered" evidence="1">
    <location>
        <begin position="44"/>
        <end position="92"/>
    </location>
</feature>
<organism evidence="3 6">
    <name type="scientific">Arabidopsis thaliana</name>
    <name type="common">Mouse-ear cress</name>
    <dbReference type="NCBI Taxonomy" id="3702"/>
    <lineage>
        <taxon>Eukaryota</taxon>
        <taxon>Viridiplantae</taxon>
        <taxon>Streptophyta</taxon>
        <taxon>Embryophyta</taxon>
        <taxon>Tracheophyta</taxon>
        <taxon>Spermatophyta</taxon>
        <taxon>Magnoliopsida</taxon>
        <taxon>eudicotyledons</taxon>
        <taxon>Gunneridae</taxon>
        <taxon>Pentapetalae</taxon>
        <taxon>rosids</taxon>
        <taxon>malvids</taxon>
        <taxon>Brassicales</taxon>
        <taxon>Brassicaceae</taxon>
        <taxon>Camelineae</taxon>
        <taxon>Arabidopsis</taxon>
    </lineage>
</organism>
<evidence type="ECO:0008006" key="7">
    <source>
        <dbReference type="Google" id="ProtNLM"/>
    </source>
</evidence>
<keyword evidence="2" id="KW-0812">Transmembrane</keyword>
<dbReference type="Proteomes" id="UP000434276">
    <property type="component" value="Unassembled WGS sequence"/>
</dbReference>
<keyword evidence="2" id="KW-0472">Membrane</keyword>
<dbReference type="PANTHER" id="PTHR35094">
    <property type="entry name" value="LEUCINE-RICH REPEAT EXTENSIN-LIKE PROTEIN 2"/>
    <property type="match status" value="1"/>
</dbReference>
<feature type="transmembrane region" description="Helical" evidence="2">
    <location>
        <begin position="12"/>
        <end position="30"/>
    </location>
</feature>
<feature type="transmembrane region" description="Helical" evidence="2">
    <location>
        <begin position="108"/>
        <end position="133"/>
    </location>
</feature>
<dbReference type="ExpressionAtlas" id="A0A5S9S784">
    <property type="expression patterns" value="baseline and differential"/>
</dbReference>
<dbReference type="Proteomes" id="UP000426265">
    <property type="component" value="Unassembled WGS sequence"/>
</dbReference>
<dbReference type="AlphaFoldDB" id="A0A5S9S784"/>
<dbReference type="PRINTS" id="PR01217">
    <property type="entry name" value="PRICHEXTENSN"/>
</dbReference>
<dbReference type="OrthoDB" id="1110337at2759"/>
<sequence>MSPKTRRSTDLAATILMAIVILASPIIINAEDSSAEVDVNCIPCLQNQPPPPPSPPPPSCTPSPPPPSPPPPKKSSCPPSPLPPPPPPPPPTYVFTYPPGDLYPIENYYGAAVAVESFSVMKLFVFGVMVFLIL</sequence>
<dbReference type="EMBL" id="CACRSJ010000104">
    <property type="protein sequence ID" value="VYS44766.1"/>
    <property type="molecule type" value="Genomic_DNA"/>
</dbReference>
<name>A0A5S9S784_ARATH</name>
<evidence type="ECO:0000313" key="6">
    <source>
        <dbReference type="Proteomes" id="UP000434276"/>
    </source>
</evidence>
<evidence type="ECO:0000313" key="5">
    <source>
        <dbReference type="Proteomes" id="UP000426265"/>
    </source>
</evidence>
<dbReference type="PANTHER" id="PTHR35094:SF8">
    <property type="entry name" value="GENOME ASSEMBLY, CHROMOSOME: A07"/>
    <property type="match status" value="1"/>
</dbReference>
<evidence type="ECO:0000256" key="1">
    <source>
        <dbReference type="SAM" id="MobiDB-lite"/>
    </source>
</evidence>
<evidence type="ECO:0000256" key="2">
    <source>
        <dbReference type="SAM" id="Phobius"/>
    </source>
</evidence>
<accession>A0A5S9S784</accession>
<dbReference type="EMBL" id="CACSHJ010000087">
    <property type="protein sequence ID" value="CAA0157055.1"/>
    <property type="molecule type" value="Genomic_DNA"/>
</dbReference>
<keyword evidence="2" id="KW-1133">Transmembrane helix</keyword>
<proteinExistence type="predicted"/>
<evidence type="ECO:0000313" key="3">
    <source>
        <dbReference type="EMBL" id="CAA0157055.1"/>
    </source>
</evidence>
<protein>
    <recommendedName>
        <fullName evidence="7">Proline-rich family protein</fullName>
    </recommendedName>
</protein>
<feature type="compositionally biased region" description="Pro residues" evidence="1">
    <location>
        <begin position="48"/>
        <end position="92"/>
    </location>
</feature>
<gene>
    <name evidence="4" type="ORF">AN1_LOCUS276</name>
    <name evidence="3" type="ORF">C24_LOCUS184</name>
</gene>